<dbReference type="SUPFAM" id="SSF50952">
    <property type="entry name" value="Soluble quinoprotein glucose dehydrogenase"/>
    <property type="match status" value="1"/>
</dbReference>
<dbReference type="PANTHER" id="PTHR19328:SF13">
    <property type="entry name" value="HIPL1 PROTEIN"/>
    <property type="match status" value="1"/>
</dbReference>
<comment type="cofactor">
    <cofactor evidence="1">
        <name>pyrroloquinoline quinone</name>
        <dbReference type="ChEBI" id="CHEBI:58442"/>
    </cofactor>
</comment>
<keyword evidence="3" id="KW-1003">Cell membrane</keyword>
<feature type="domain" description="Glucose/Sorbosone dehydrogenase" evidence="11">
    <location>
        <begin position="237"/>
        <end position="580"/>
    </location>
</feature>
<dbReference type="Pfam" id="PF07995">
    <property type="entry name" value="GSDH"/>
    <property type="match status" value="1"/>
</dbReference>
<evidence type="ECO:0000256" key="6">
    <source>
        <dbReference type="ARBA" id="ARBA00023002"/>
    </source>
</evidence>
<dbReference type="GO" id="GO:0005886">
    <property type="term" value="C:plasma membrane"/>
    <property type="evidence" value="ECO:0007669"/>
    <property type="project" value="UniProtKB-SubCell"/>
</dbReference>
<evidence type="ECO:0000259" key="11">
    <source>
        <dbReference type="Pfam" id="PF07995"/>
    </source>
</evidence>
<organism evidence="12 13">
    <name type="scientific">Juglans regia</name>
    <name type="common">English walnut</name>
    <dbReference type="NCBI Taxonomy" id="51240"/>
    <lineage>
        <taxon>Eukaryota</taxon>
        <taxon>Viridiplantae</taxon>
        <taxon>Streptophyta</taxon>
        <taxon>Embryophyta</taxon>
        <taxon>Tracheophyta</taxon>
        <taxon>Spermatophyta</taxon>
        <taxon>Magnoliopsida</taxon>
        <taxon>eudicotyledons</taxon>
        <taxon>Gunneridae</taxon>
        <taxon>Pentapetalae</taxon>
        <taxon>rosids</taxon>
        <taxon>fabids</taxon>
        <taxon>Fagales</taxon>
        <taxon>Juglandaceae</taxon>
        <taxon>Juglans</taxon>
    </lineage>
</organism>
<dbReference type="PANTHER" id="PTHR19328">
    <property type="entry name" value="HEDGEHOG-INTERACTING PROTEIN"/>
    <property type="match status" value="1"/>
</dbReference>
<dbReference type="EMBL" id="LIHL02000013">
    <property type="protein sequence ID" value="KAF5449738.1"/>
    <property type="molecule type" value="Genomic_DNA"/>
</dbReference>
<evidence type="ECO:0000256" key="1">
    <source>
        <dbReference type="ARBA" id="ARBA00001931"/>
    </source>
</evidence>
<keyword evidence="5" id="KW-0634">PQQ</keyword>
<sequence>CCFSSCSLYFFSFGRMEDSVAVTILILFVHFLLLNYPSSSLPLCSDSRAPHILKRPLVFCPYNGSVCCDSAKDLQLQKQFHEMNISDPGCATLVKSTLCSRCDQFSAQLFKVESGPQAVPVLCSSTLLLNSSLSNKAPSSFCSTVWDACQNVSILSSPFAPSLQGRGGAPVDSSPSKLNKLWQSKSVFCDAFGGSSDNKSICFNGEQVSLKKTETVLPPMGMCLEKIGNGSYLNMVAHPDGSNSAFFSDQSGKIWLATIPEQSSGATLGLDMSRPFMDLSDRVFSDSSFGMMGMAFHPNFAQNGRFFASFNCDKVKTPGCSGRCACNSDVDCDPSKIGSSNAAQPCRYHKVIAEFTANGTSGYSASPIEVRRVFTLGLPFAFNHAGQILFGPADGYLYVMMGDGGKGGDPHYFSQNKKSLLGKILRLDIDNLPSADEIGYLGLWGNYSVPQDNPSSEDKDLQPEIWALGLRNPWRCSFDSERSLYFVCADTGQDHYEEVDIITKGGNYGWSVFEGPFPYNPHQSPANSTNPIFPVLGYNHSDVNDNEGSAAISGGYFYRSLTDPCMFGSYLYADLYGSAIWAAAESPANSGNFTSNMIPFSCAHDSPIHCSSIPGNSLPALGYIYSFGEDNRKDIFILASSGVYRVVRPSRCNYTCSKENVTAIILQTPSSGNQLTNFHWMLFLSLSFLGFLLSTESYVLIESL</sequence>
<keyword evidence="7" id="KW-0472">Membrane</keyword>
<dbReference type="InterPro" id="IPR011041">
    <property type="entry name" value="Quinoprot_gluc/sorb_DH_b-prop"/>
</dbReference>
<gene>
    <name evidence="12" type="ORF">F2P56_030154</name>
</gene>
<evidence type="ECO:0000256" key="5">
    <source>
        <dbReference type="ARBA" id="ARBA00022891"/>
    </source>
</evidence>
<dbReference type="FunFam" id="2.120.10.30:FF:000067">
    <property type="entry name" value="HHIP-like 1"/>
    <property type="match status" value="1"/>
</dbReference>
<dbReference type="Gene3D" id="2.120.10.30">
    <property type="entry name" value="TolB, C-terminal domain"/>
    <property type="match status" value="1"/>
</dbReference>
<evidence type="ECO:0000256" key="8">
    <source>
        <dbReference type="ARBA" id="ARBA00023180"/>
    </source>
</evidence>
<evidence type="ECO:0000256" key="2">
    <source>
        <dbReference type="ARBA" id="ARBA00004193"/>
    </source>
</evidence>
<evidence type="ECO:0000256" key="7">
    <source>
        <dbReference type="ARBA" id="ARBA00023136"/>
    </source>
</evidence>
<proteinExistence type="inferred from homology"/>
<accession>A0A833WHJ9</accession>
<reference evidence="12" key="2">
    <citation type="submission" date="2020-03" db="EMBL/GenBank/DDBJ databases">
        <title>Walnut 2.0.</title>
        <authorList>
            <person name="Marrano A."/>
            <person name="Britton M."/>
            <person name="Zimin A.V."/>
            <person name="Zaini P.A."/>
            <person name="Workman R."/>
            <person name="Puiu D."/>
            <person name="Bianco L."/>
            <person name="Allen B.J."/>
            <person name="Troggio M."/>
            <person name="Leslie C.A."/>
            <person name="Timp W."/>
            <person name="Dendekar A."/>
            <person name="Salzberg S.L."/>
            <person name="Neale D.B."/>
        </authorList>
    </citation>
    <scope>NUCLEOTIDE SEQUENCE</scope>
    <source>
        <tissue evidence="12">Leaves</tissue>
    </source>
</reference>
<dbReference type="Gramene" id="Jr13_16530_p1">
    <property type="protein sequence ID" value="cds.Jr13_16530_p1"/>
    <property type="gene ID" value="Jr13_16530"/>
</dbReference>
<evidence type="ECO:0000313" key="12">
    <source>
        <dbReference type="EMBL" id="KAF5449738.1"/>
    </source>
</evidence>
<dbReference type="AlphaFoldDB" id="A0A833WHJ9"/>
<comment type="similarity">
    <text evidence="10">Belongs to the PQQ oxidoreductase GdhB family.</text>
</comment>
<evidence type="ECO:0000256" key="9">
    <source>
        <dbReference type="ARBA" id="ARBA00023288"/>
    </source>
</evidence>
<comment type="subcellular location">
    <subcellularLocation>
        <location evidence="2">Cell membrane</location>
        <topology evidence="2">Lipid-anchor</topology>
    </subcellularLocation>
</comment>
<keyword evidence="8" id="KW-0325">Glycoprotein</keyword>
<evidence type="ECO:0000256" key="4">
    <source>
        <dbReference type="ARBA" id="ARBA00022729"/>
    </source>
</evidence>
<evidence type="ECO:0000256" key="3">
    <source>
        <dbReference type="ARBA" id="ARBA00022475"/>
    </source>
</evidence>
<keyword evidence="9" id="KW-0449">Lipoprotein</keyword>
<keyword evidence="6" id="KW-0560">Oxidoreductase</keyword>
<evidence type="ECO:0000256" key="10">
    <source>
        <dbReference type="ARBA" id="ARBA00061483"/>
    </source>
</evidence>
<dbReference type="GO" id="GO:0016491">
    <property type="term" value="F:oxidoreductase activity"/>
    <property type="evidence" value="ECO:0007669"/>
    <property type="project" value="UniProtKB-KW"/>
</dbReference>
<name>A0A833WHJ9_JUGRE</name>
<feature type="non-terminal residue" evidence="12">
    <location>
        <position position="1"/>
    </location>
</feature>
<evidence type="ECO:0000313" key="13">
    <source>
        <dbReference type="Proteomes" id="UP000619265"/>
    </source>
</evidence>
<dbReference type="InterPro" id="IPR011042">
    <property type="entry name" value="6-blade_b-propeller_TolB-like"/>
</dbReference>
<keyword evidence="4" id="KW-0732">Signal</keyword>
<comment type="caution">
    <text evidence="12">The sequence shown here is derived from an EMBL/GenBank/DDBJ whole genome shotgun (WGS) entry which is preliminary data.</text>
</comment>
<reference evidence="12" key="1">
    <citation type="submission" date="2015-10" db="EMBL/GenBank/DDBJ databases">
        <authorList>
            <person name="Martinez-Garcia P.J."/>
            <person name="Crepeau M.W."/>
            <person name="Puiu D."/>
            <person name="Gonzalez-Ibeas D."/>
            <person name="Whalen J."/>
            <person name="Stevens K."/>
            <person name="Paul R."/>
            <person name="Butterfield T."/>
            <person name="Britton M."/>
            <person name="Reagan R."/>
            <person name="Chakraborty S."/>
            <person name="Walawage S.L."/>
            <person name="Vasquez-Gross H.A."/>
            <person name="Cardeno C."/>
            <person name="Famula R."/>
            <person name="Pratt K."/>
            <person name="Kuruganti S."/>
            <person name="Aradhya M.K."/>
            <person name="Leslie C.A."/>
            <person name="Dandekar A.M."/>
            <person name="Salzberg S.L."/>
            <person name="Wegrzyn J.L."/>
            <person name="Langley C.H."/>
            <person name="Neale D.B."/>
        </authorList>
    </citation>
    <scope>NUCLEOTIDE SEQUENCE</scope>
    <source>
        <tissue evidence="12">Leaves</tissue>
    </source>
</reference>
<dbReference type="Proteomes" id="UP000619265">
    <property type="component" value="Unassembled WGS sequence"/>
</dbReference>
<dbReference type="InterPro" id="IPR012938">
    <property type="entry name" value="Glc/Sorbosone_DH"/>
</dbReference>
<protein>
    <recommendedName>
        <fullName evidence="11">Glucose/Sorbosone dehydrogenase domain-containing protein</fullName>
    </recommendedName>
</protein>